<accession>A0A2J6PPK7</accession>
<feature type="domain" description="FAD-binding" evidence="6">
    <location>
        <begin position="5"/>
        <end position="353"/>
    </location>
</feature>
<protein>
    <submittedName>
        <fullName evidence="7">FAD/NAD(P)-binding domain-containing protein</fullName>
    </submittedName>
</protein>
<dbReference type="InterPro" id="IPR036188">
    <property type="entry name" value="FAD/NAD-bd_sf"/>
</dbReference>
<evidence type="ECO:0000259" key="6">
    <source>
        <dbReference type="Pfam" id="PF01494"/>
    </source>
</evidence>
<dbReference type="InterPro" id="IPR050493">
    <property type="entry name" value="FAD-dep_Monooxygenase_BioMet"/>
</dbReference>
<dbReference type="Pfam" id="PF01494">
    <property type="entry name" value="FAD_binding_3"/>
    <property type="match status" value="1"/>
</dbReference>
<evidence type="ECO:0000256" key="1">
    <source>
        <dbReference type="ARBA" id="ARBA00007992"/>
    </source>
</evidence>
<dbReference type="EMBL" id="KZ613509">
    <property type="protein sequence ID" value="PMD15955.1"/>
    <property type="molecule type" value="Genomic_DNA"/>
</dbReference>
<dbReference type="STRING" id="1745343.A0A2J6PPK7"/>
<dbReference type="Proteomes" id="UP000235672">
    <property type="component" value="Unassembled WGS sequence"/>
</dbReference>
<gene>
    <name evidence="7" type="ORF">NA56DRAFT_633949</name>
</gene>
<reference evidence="7 8" key="1">
    <citation type="submission" date="2016-05" db="EMBL/GenBank/DDBJ databases">
        <title>A degradative enzymes factory behind the ericoid mycorrhizal symbiosis.</title>
        <authorList>
            <consortium name="DOE Joint Genome Institute"/>
            <person name="Martino E."/>
            <person name="Morin E."/>
            <person name="Grelet G."/>
            <person name="Kuo A."/>
            <person name="Kohler A."/>
            <person name="Daghino S."/>
            <person name="Barry K."/>
            <person name="Choi C."/>
            <person name="Cichocki N."/>
            <person name="Clum A."/>
            <person name="Copeland A."/>
            <person name="Hainaut M."/>
            <person name="Haridas S."/>
            <person name="Labutti K."/>
            <person name="Lindquist E."/>
            <person name="Lipzen A."/>
            <person name="Khouja H.-R."/>
            <person name="Murat C."/>
            <person name="Ohm R."/>
            <person name="Olson A."/>
            <person name="Spatafora J."/>
            <person name="Veneault-Fourrey C."/>
            <person name="Henrissat B."/>
            <person name="Grigoriev I."/>
            <person name="Martin F."/>
            <person name="Perotto S."/>
        </authorList>
    </citation>
    <scope>NUCLEOTIDE SEQUENCE [LARGE SCALE GENOMIC DNA]</scope>
    <source>
        <strain evidence="7 8">UAMH 7357</strain>
    </source>
</reference>
<keyword evidence="3" id="KW-0274">FAD</keyword>
<dbReference type="SUPFAM" id="SSF54373">
    <property type="entry name" value="FAD-linked reductases, C-terminal domain"/>
    <property type="match status" value="1"/>
</dbReference>
<comment type="similarity">
    <text evidence="1">Belongs to the paxM FAD-dependent monooxygenase family.</text>
</comment>
<evidence type="ECO:0000313" key="8">
    <source>
        <dbReference type="Proteomes" id="UP000235672"/>
    </source>
</evidence>
<name>A0A2J6PPK7_9HELO</name>
<proteinExistence type="inferred from homology"/>
<dbReference type="Gene3D" id="3.50.50.60">
    <property type="entry name" value="FAD/NAD(P)-binding domain"/>
    <property type="match status" value="1"/>
</dbReference>
<evidence type="ECO:0000256" key="4">
    <source>
        <dbReference type="ARBA" id="ARBA00023002"/>
    </source>
</evidence>
<keyword evidence="2" id="KW-0285">Flavoprotein</keyword>
<evidence type="ECO:0000313" key="7">
    <source>
        <dbReference type="EMBL" id="PMD15955.1"/>
    </source>
</evidence>
<dbReference type="GO" id="GO:0071949">
    <property type="term" value="F:FAD binding"/>
    <property type="evidence" value="ECO:0007669"/>
    <property type="project" value="InterPro"/>
</dbReference>
<evidence type="ECO:0000256" key="3">
    <source>
        <dbReference type="ARBA" id="ARBA00022827"/>
    </source>
</evidence>
<dbReference type="InterPro" id="IPR002938">
    <property type="entry name" value="FAD-bd"/>
</dbReference>
<evidence type="ECO:0000256" key="2">
    <source>
        <dbReference type="ARBA" id="ARBA00022630"/>
    </source>
</evidence>
<dbReference type="PRINTS" id="PR00420">
    <property type="entry name" value="RNGMNOXGNASE"/>
</dbReference>
<dbReference type="AlphaFoldDB" id="A0A2J6PPK7"/>
<keyword evidence="8" id="KW-1185">Reference proteome</keyword>
<keyword evidence="4" id="KW-0560">Oxidoreductase</keyword>
<sequence length="427" mass="47212">MPNFEILIVGAGIVGLAASIGLANKGHKVTVIEATSVLQVVGDGIAVAANSQRVLKYYGILDNFYQRATRNVGVMQHRRYSTREIVSARDMTTQVQQYGYASYILSRRGYQQFLFEEAEKRGVQFRFSSPTETIKDSAKRPVLILKNGSRIEADIIVGADGVNSILRKSMYPGIQVSSDQNCYRASISLSKLQADPEVAPLVSTFDFWMGTQHLVIAAPSSDEDQYSMALYHPGNTGTAGDWKKPGDLDHMRETFKDFAPAMRKVLYLVDNSVVWKVVEVPPLPSWISKGGNVVIIGDAAHGMTPYQGQGAAMGIEDGTALAETLERATNLEDIKRVLPAFETIRKPRAELIASASAMLGKMWQMPDGEAQKQRDERMKAMPIWDAKTWNGTHADEIPGSLRDRKHQTWVMVYDTIAFIASLISCCL</sequence>
<keyword evidence="5" id="KW-0503">Monooxygenase</keyword>
<dbReference type="GO" id="GO:0004497">
    <property type="term" value="F:monooxygenase activity"/>
    <property type="evidence" value="ECO:0007669"/>
    <property type="project" value="UniProtKB-KW"/>
</dbReference>
<dbReference type="SUPFAM" id="SSF51905">
    <property type="entry name" value="FAD/NAD(P)-binding domain"/>
    <property type="match status" value="1"/>
</dbReference>
<dbReference type="PANTHER" id="PTHR13789:SF147">
    <property type="entry name" value="PUTATIVE (AFU_ORTHOLOGUE AFUA_2G01950)-RELATED"/>
    <property type="match status" value="1"/>
</dbReference>
<dbReference type="OrthoDB" id="16820at2759"/>
<evidence type="ECO:0000256" key="5">
    <source>
        <dbReference type="ARBA" id="ARBA00023033"/>
    </source>
</evidence>
<dbReference type="PANTHER" id="PTHR13789">
    <property type="entry name" value="MONOOXYGENASE"/>
    <property type="match status" value="1"/>
</dbReference>
<organism evidence="7 8">
    <name type="scientific">Hyaloscypha hepaticicola</name>
    <dbReference type="NCBI Taxonomy" id="2082293"/>
    <lineage>
        <taxon>Eukaryota</taxon>
        <taxon>Fungi</taxon>
        <taxon>Dikarya</taxon>
        <taxon>Ascomycota</taxon>
        <taxon>Pezizomycotina</taxon>
        <taxon>Leotiomycetes</taxon>
        <taxon>Helotiales</taxon>
        <taxon>Hyaloscyphaceae</taxon>
        <taxon>Hyaloscypha</taxon>
    </lineage>
</organism>